<protein>
    <recommendedName>
        <fullName evidence="2">TonB-dependent receptor SusC</fullName>
    </recommendedName>
</protein>
<dbReference type="EMBL" id="VSSQ01026815">
    <property type="protein sequence ID" value="MPM75721.1"/>
    <property type="molecule type" value="Genomic_DNA"/>
</dbReference>
<proteinExistence type="predicted"/>
<name>A0A645CFP7_9ZZZZ</name>
<comment type="caution">
    <text evidence="1">The sequence shown here is derived from an EMBL/GenBank/DDBJ whole genome shotgun (WGS) entry which is preliminary data.</text>
</comment>
<accession>A0A645CFP7</accession>
<dbReference type="AlphaFoldDB" id="A0A645CFP7"/>
<sequence length="147" mass="16462">MYVRGELIEPFHSNYSYAIYQHQLDFWTPTNPNARWPRLVAPGSMSSNNNWGKAGTDIYLLNGAYLRVKDIQFGYTLPKALTSRYGVQKLRISVNAQNPLTLSKNSFIDPESSEFGSNMGGIGGVGANSARNYPTLVYYGFGFDLEF</sequence>
<reference evidence="1" key="1">
    <citation type="submission" date="2019-08" db="EMBL/GenBank/DDBJ databases">
        <authorList>
            <person name="Kucharzyk K."/>
            <person name="Murdoch R.W."/>
            <person name="Higgins S."/>
            <person name="Loffler F."/>
        </authorList>
    </citation>
    <scope>NUCLEOTIDE SEQUENCE</scope>
</reference>
<evidence type="ECO:0000313" key="1">
    <source>
        <dbReference type="EMBL" id="MPM75721.1"/>
    </source>
</evidence>
<evidence type="ECO:0008006" key="2">
    <source>
        <dbReference type="Google" id="ProtNLM"/>
    </source>
</evidence>
<organism evidence="1">
    <name type="scientific">bioreactor metagenome</name>
    <dbReference type="NCBI Taxonomy" id="1076179"/>
    <lineage>
        <taxon>unclassified sequences</taxon>
        <taxon>metagenomes</taxon>
        <taxon>ecological metagenomes</taxon>
    </lineage>
</organism>
<gene>
    <name evidence="1" type="ORF">SDC9_122715</name>
</gene>